<dbReference type="OrthoDB" id="9911684at2"/>
<dbReference type="AlphaFoldDB" id="A0A220U5J9"/>
<keyword evidence="2" id="KW-1185">Reference proteome</keyword>
<organism evidence="1 2">
    <name type="scientific">Virgibacillus phasianinus</name>
    <dbReference type="NCBI Taxonomy" id="2017483"/>
    <lineage>
        <taxon>Bacteria</taxon>
        <taxon>Bacillati</taxon>
        <taxon>Bacillota</taxon>
        <taxon>Bacilli</taxon>
        <taxon>Bacillales</taxon>
        <taxon>Bacillaceae</taxon>
        <taxon>Virgibacillus</taxon>
    </lineage>
</organism>
<sequence length="73" mass="8413">MSIARKEIDFDGAGLERNGAVDSLQHVYDQIQMIDHVLDLQVDHAILDAFHHHNQQVNLVMKDKSRLLGTYMR</sequence>
<name>A0A220U5J9_9BACI</name>
<evidence type="ECO:0000313" key="1">
    <source>
        <dbReference type="EMBL" id="ASK63370.1"/>
    </source>
</evidence>
<dbReference type="Proteomes" id="UP000198312">
    <property type="component" value="Chromosome"/>
</dbReference>
<dbReference type="KEGG" id="vil:CFK37_14990"/>
<evidence type="ECO:0000313" key="2">
    <source>
        <dbReference type="Proteomes" id="UP000198312"/>
    </source>
</evidence>
<dbReference type="RefSeq" id="WP_089062629.1">
    <property type="nucleotide sequence ID" value="NZ_CP022315.1"/>
</dbReference>
<reference evidence="1 2" key="1">
    <citation type="submission" date="2017-07" db="EMBL/GenBank/DDBJ databases">
        <title>Virgibacillus sp. LM2416.</title>
        <authorList>
            <person name="Tak E.J."/>
            <person name="Bae J.-W."/>
        </authorList>
    </citation>
    <scope>NUCLEOTIDE SEQUENCE [LARGE SCALE GENOMIC DNA]</scope>
    <source>
        <strain evidence="1 2">LM2416</strain>
    </source>
</reference>
<accession>A0A220U5J9</accession>
<protein>
    <submittedName>
        <fullName evidence="1">Uncharacterized protein</fullName>
    </submittedName>
</protein>
<dbReference type="EMBL" id="CP022315">
    <property type="protein sequence ID" value="ASK63370.1"/>
    <property type="molecule type" value="Genomic_DNA"/>
</dbReference>
<proteinExistence type="predicted"/>
<gene>
    <name evidence="1" type="ORF">CFK37_14990</name>
</gene>